<proteinExistence type="predicted"/>
<reference evidence="1 2" key="1">
    <citation type="submission" date="2024-09" db="EMBL/GenBank/DDBJ databases">
        <title>Genome sequencing and assembly of Phytophthora oleae, isolate VK10A, causative agent of rot of olive drupes.</title>
        <authorList>
            <person name="Conti Taguali S."/>
            <person name="Riolo M."/>
            <person name="La Spada F."/>
            <person name="Cacciola S.O."/>
            <person name="Dionisio G."/>
        </authorList>
    </citation>
    <scope>NUCLEOTIDE SEQUENCE [LARGE SCALE GENOMIC DNA]</scope>
    <source>
        <strain evidence="1 2">VK10A</strain>
    </source>
</reference>
<gene>
    <name evidence="1" type="ORF">V7S43_016448</name>
</gene>
<sequence>MSSYSDVIPTSTSLLLLCSYRSKVCTNLRAIKIDGTLHNLCELHRRKANDTQQRLHKRRRDERARRRRAEAITKTLSRKTDPSTQVLVDIEPIAYDSSSLSARTDELSQTDLEILNVLLFDAQPQSTHLLGVVVSDTCAGVTL</sequence>
<dbReference type="EMBL" id="JBIMZQ010000053">
    <property type="protein sequence ID" value="KAL3658564.1"/>
    <property type="molecule type" value="Genomic_DNA"/>
</dbReference>
<comment type="caution">
    <text evidence="1">The sequence shown here is derived from an EMBL/GenBank/DDBJ whole genome shotgun (WGS) entry which is preliminary data.</text>
</comment>
<protein>
    <recommendedName>
        <fullName evidence="3">BZIP domain-containing protein</fullName>
    </recommendedName>
</protein>
<dbReference type="Proteomes" id="UP001632037">
    <property type="component" value="Unassembled WGS sequence"/>
</dbReference>
<keyword evidence="2" id="KW-1185">Reference proteome</keyword>
<organism evidence="1 2">
    <name type="scientific">Phytophthora oleae</name>
    <dbReference type="NCBI Taxonomy" id="2107226"/>
    <lineage>
        <taxon>Eukaryota</taxon>
        <taxon>Sar</taxon>
        <taxon>Stramenopiles</taxon>
        <taxon>Oomycota</taxon>
        <taxon>Peronosporomycetes</taxon>
        <taxon>Peronosporales</taxon>
        <taxon>Peronosporaceae</taxon>
        <taxon>Phytophthora</taxon>
    </lineage>
</organism>
<name>A0ABD3F048_9STRA</name>
<evidence type="ECO:0000313" key="2">
    <source>
        <dbReference type="Proteomes" id="UP001632037"/>
    </source>
</evidence>
<evidence type="ECO:0008006" key="3">
    <source>
        <dbReference type="Google" id="ProtNLM"/>
    </source>
</evidence>
<accession>A0ABD3F048</accession>
<evidence type="ECO:0000313" key="1">
    <source>
        <dbReference type="EMBL" id="KAL3658564.1"/>
    </source>
</evidence>
<dbReference type="AlphaFoldDB" id="A0ABD3F048"/>